<dbReference type="EMBL" id="KN831792">
    <property type="protein sequence ID" value="KIM38202.1"/>
    <property type="molecule type" value="Genomic_DNA"/>
</dbReference>
<feature type="region of interest" description="Disordered" evidence="2">
    <location>
        <begin position="146"/>
        <end position="214"/>
    </location>
</feature>
<feature type="coiled-coil region" evidence="1">
    <location>
        <begin position="39"/>
        <end position="117"/>
    </location>
</feature>
<reference evidence="3 4" key="1">
    <citation type="submission" date="2014-04" db="EMBL/GenBank/DDBJ databases">
        <authorList>
            <consortium name="DOE Joint Genome Institute"/>
            <person name="Kuo A."/>
            <person name="Gay G."/>
            <person name="Dore J."/>
            <person name="Kohler A."/>
            <person name="Nagy L.G."/>
            <person name="Floudas D."/>
            <person name="Copeland A."/>
            <person name="Barry K.W."/>
            <person name="Cichocki N."/>
            <person name="Veneault-Fourrey C."/>
            <person name="LaButti K."/>
            <person name="Lindquist E.A."/>
            <person name="Lipzen A."/>
            <person name="Lundell T."/>
            <person name="Morin E."/>
            <person name="Murat C."/>
            <person name="Sun H."/>
            <person name="Tunlid A."/>
            <person name="Henrissat B."/>
            <person name="Grigoriev I.V."/>
            <person name="Hibbett D.S."/>
            <person name="Martin F."/>
            <person name="Nordberg H.P."/>
            <person name="Cantor M.N."/>
            <person name="Hua S.X."/>
        </authorList>
    </citation>
    <scope>NUCLEOTIDE SEQUENCE [LARGE SCALE GENOMIC DNA]</scope>
    <source>
        <strain evidence="4">h7</strain>
    </source>
</reference>
<sequence length="272" mass="30913">MRRAQSVRHYARPSLALPADDLGVLREDESNEDVLRRQLLEKDRECDRLQMSIQALQDQLAQRPPIERIQELEKEYKNLDLILQGTLRENEKSMADMERMKAREKMLERELTRLAGDNWQANLEVPPSSAAPLRSGMNMSHVRSNTLSSITRHSPSPSPHPDSFTPTLSTTTTHHGMPHSSHVSRFTNSPTPYQHQHSDSNQQAPQQQEQQLKEAQRLATLAQIEEMRLLILGMDQRLGAREDKLTKTLERAENEGKKYETAAAAVAAAVKT</sequence>
<accession>A0A0C2YB23</accession>
<evidence type="ECO:0000313" key="4">
    <source>
        <dbReference type="Proteomes" id="UP000053424"/>
    </source>
</evidence>
<dbReference type="STRING" id="686832.A0A0C2YB23"/>
<dbReference type="HOGENOM" id="CLU_084561_0_0_1"/>
<reference evidence="4" key="2">
    <citation type="submission" date="2015-01" db="EMBL/GenBank/DDBJ databases">
        <title>Evolutionary Origins and Diversification of the Mycorrhizal Mutualists.</title>
        <authorList>
            <consortium name="DOE Joint Genome Institute"/>
            <consortium name="Mycorrhizal Genomics Consortium"/>
            <person name="Kohler A."/>
            <person name="Kuo A."/>
            <person name="Nagy L.G."/>
            <person name="Floudas D."/>
            <person name="Copeland A."/>
            <person name="Barry K.W."/>
            <person name="Cichocki N."/>
            <person name="Veneault-Fourrey C."/>
            <person name="LaButti K."/>
            <person name="Lindquist E.A."/>
            <person name="Lipzen A."/>
            <person name="Lundell T."/>
            <person name="Morin E."/>
            <person name="Murat C."/>
            <person name="Riley R."/>
            <person name="Ohm R."/>
            <person name="Sun H."/>
            <person name="Tunlid A."/>
            <person name="Henrissat B."/>
            <person name="Grigoriev I.V."/>
            <person name="Hibbett D.S."/>
            <person name="Martin F."/>
        </authorList>
    </citation>
    <scope>NUCLEOTIDE SEQUENCE [LARGE SCALE GENOMIC DNA]</scope>
    <source>
        <strain evidence="4">h7</strain>
    </source>
</reference>
<dbReference type="AlphaFoldDB" id="A0A0C2YB23"/>
<feature type="coiled-coil region" evidence="1">
    <location>
        <begin position="235"/>
        <end position="262"/>
    </location>
</feature>
<evidence type="ECO:0000256" key="2">
    <source>
        <dbReference type="SAM" id="MobiDB-lite"/>
    </source>
</evidence>
<feature type="compositionally biased region" description="Polar residues" evidence="2">
    <location>
        <begin position="181"/>
        <end position="201"/>
    </location>
</feature>
<gene>
    <name evidence="3" type="ORF">M413DRAFT_447953</name>
</gene>
<keyword evidence="1" id="KW-0175">Coiled coil</keyword>
<organism evidence="3 4">
    <name type="scientific">Hebeloma cylindrosporum</name>
    <dbReference type="NCBI Taxonomy" id="76867"/>
    <lineage>
        <taxon>Eukaryota</taxon>
        <taxon>Fungi</taxon>
        <taxon>Dikarya</taxon>
        <taxon>Basidiomycota</taxon>
        <taxon>Agaricomycotina</taxon>
        <taxon>Agaricomycetes</taxon>
        <taxon>Agaricomycetidae</taxon>
        <taxon>Agaricales</taxon>
        <taxon>Agaricineae</taxon>
        <taxon>Hymenogastraceae</taxon>
        <taxon>Hebeloma</taxon>
    </lineage>
</organism>
<keyword evidence="4" id="KW-1185">Reference proteome</keyword>
<proteinExistence type="predicted"/>
<dbReference type="OrthoDB" id="3363533at2759"/>
<protein>
    <submittedName>
        <fullName evidence="3">Uncharacterized protein</fullName>
    </submittedName>
</protein>
<name>A0A0C2YB23_HEBCY</name>
<feature type="compositionally biased region" description="Low complexity" evidence="2">
    <location>
        <begin position="148"/>
        <end position="173"/>
    </location>
</feature>
<dbReference type="Proteomes" id="UP000053424">
    <property type="component" value="Unassembled WGS sequence"/>
</dbReference>
<evidence type="ECO:0000256" key="1">
    <source>
        <dbReference type="SAM" id="Coils"/>
    </source>
</evidence>
<evidence type="ECO:0000313" key="3">
    <source>
        <dbReference type="EMBL" id="KIM38202.1"/>
    </source>
</evidence>